<evidence type="ECO:0000313" key="2">
    <source>
        <dbReference type="EMBL" id="KAL0950066.1"/>
    </source>
</evidence>
<feature type="compositionally biased region" description="Pro residues" evidence="1">
    <location>
        <begin position="259"/>
        <end position="268"/>
    </location>
</feature>
<feature type="compositionally biased region" description="Polar residues" evidence="1">
    <location>
        <begin position="215"/>
        <end position="232"/>
    </location>
</feature>
<dbReference type="Proteomes" id="UP001556367">
    <property type="component" value="Unassembled WGS sequence"/>
</dbReference>
<feature type="compositionally biased region" description="Polar residues" evidence="1">
    <location>
        <begin position="311"/>
        <end position="327"/>
    </location>
</feature>
<name>A0ABR3J3Q8_9AGAR</name>
<feature type="compositionally biased region" description="Polar residues" evidence="1">
    <location>
        <begin position="174"/>
        <end position="188"/>
    </location>
</feature>
<evidence type="ECO:0000256" key="1">
    <source>
        <dbReference type="SAM" id="MobiDB-lite"/>
    </source>
</evidence>
<accession>A0ABR3J3Q8</accession>
<gene>
    <name evidence="2" type="ORF">HGRIS_010070</name>
</gene>
<organism evidence="2 3">
    <name type="scientific">Hohenbuehelia grisea</name>
    <dbReference type="NCBI Taxonomy" id="104357"/>
    <lineage>
        <taxon>Eukaryota</taxon>
        <taxon>Fungi</taxon>
        <taxon>Dikarya</taxon>
        <taxon>Basidiomycota</taxon>
        <taxon>Agaricomycotina</taxon>
        <taxon>Agaricomycetes</taxon>
        <taxon>Agaricomycetidae</taxon>
        <taxon>Agaricales</taxon>
        <taxon>Pleurotineae</taxon>
        <taxon>Pleurotaceae</taxon>
        <taxon>Hohenbuehelia</taxon>
    </lineage>
</organism>
<sequence length="339" mass="35726">MVHSPIAIGHTSGRSDVPISASTSPSESSTPDENISGEEDHGQPASTSPEATRLSELALSQLSVNTASSNMVQSVSASGQYQDSSSSADPSVQRSFSTEAGPDARSYPTHSNLTYGTDVGHGTRMPSSLPTSHHSPHQRQLGISHPQSHNLSNAPGAYSYESYHQAPIQTPYTSEDWNVLGTTPQSAMQPAMPGHSNPGPRPELHASYDGGSPLTDFTVSNGYGPSHTQAASNYAAATHSMGGRDHATPYSPSTSSTMYPPPNYPPPTGNYTAGYPAVDVSGSPNQHIPRVFPQAINPALYENRVPYSPSAAGQIQSHLAYSGQDNSYDGVYPSQPESY</sequence>
<dbReference type="EMBL" id="JASNQZ010000012">
    <property type="protein sequence ID" value="KAL0950066.1"/>
    <property type="molecule type" value="Genomic_DNA"/>
</dbReference>
<feature type="region of interest" description="Disordered" evidence="1">
    <location>
        <begin position="70"/>
        <end position="157"/>
    </location>
</feature>
<evidence type="ECO:0000313" key="3">
    <source>
        <dbReference type="Proteomes" id="UP001556367"/>
    </source>
</evidence>
<feature type="region of interest" description="Disordered" evidence="1">
    <location>
        <begin position="311"/>
        <end position="339"/>
    </location>
</feature>
<feature type="compositionally biased region" description="Low complexity" evidence="1">
    <location>
        <begin position="248"/>
        <end position="258"/>
    </location>
</feature>
<reference evidence="3" key="1">
    <citation type="submission" date="2024-06" db="EMBL/GenBank/DDBJ databases">
        <title>Multi-omics analyses provide insights into the biosynthesis of the anticancer antibiotic pleurotin in Hohenbuehelia grisea.</title>
        <authorList>
            <person name="Weaver J.A."/>
            <person name="Alberti F."/>
        </authorList>
    </citation>
    <scope>NUCLEOTIDE SEQUENCE [LARGE SCALE GENOMIC DNA]</scope>
    <source>
        <strain evidence="3">T-177</strain>
    </source>
</reference>
<comment type="caution">
    <text evidence="2">The sequence shown here is derived from an EMBL/GenBank/DDBJ whole genome shotgun (WGS) entry which is preliminary data.</text>
</comment>
<protein>
    <submittedName>
        <fullName evidence="2">Uncharacterized protein</fullName>
    </submittedName>
</protein>
<feature type="compositionally biased region" description="Low complexity" evidence="1">
    <location>
        <begin position="20"/>
        <end position="31"/>
    </location>
</feature>
<proteinExistence type="predicted"/>
<feature type="compositionally biased region" description="Low complexity" evidence="1">
    <location>
        <begin position="74"/>
        <end position="89"/>
    </location>
</feature>
<feature type="region of interest" description="Disordered" evidence="1">
    <location>
        <begin position="174"/>
        <end position="278"/>
    </location>
</feature>
<keyword evidence="3" id="KW-1185">Reference proteome</keyword>
<feature type="region of interest" description="Disordered" evidence="1">
    <location>
        <begin position="1"/>
        <end position="58"/>
    </location>
</feature>